<dbReference type="PANTHER" id="PTHR38447">
    <property type="entry name" value="TRANSCRIPTION FACTOR YDEB-RELATED"/>
    <property type="match status" value="1"/>
</dbReference>
<sequence>MRGAGTIKAVEEQEAFGKIQTYYIITMALNGAQIMIPTHQTAQSNIRRITDIAELQNILHIFQHGQPHTLLPWRERYKQNTAKVKSGTLQNCAEVVRDLRHMQKEKPLNTSEKQMLAHAHTFLLNELVLIPGITENELNSFS</sequence>
<reference evidence="2 3" key="1">
    <citation type="submission" date="2016-07" db="EMBL/GenBank/DDBJ databases">
        <title>Caryophanon tenue genome sequencing.</title>
        <authorList>
            <person name="Verma A."/>
            <person name="Pal Y."/>
            <person name="Krishnamurthi S."/>
        </authorList>
    </citation>
    <scope>NUCLEOTIDE SEQUENCE [LARGE SCALE GENOMIC DNA]</scope>
    <source>
        <strain evidence="2 3">DSM 14152</strain>
    </source>
</reference>
<protein>
    <submittedName>
        <fullName evidence="2">Transcription factor YdeB</fullName>
    </submittedName>
</protein>
<comment type="caution">
    <text evidence="2">The sequence shown here is derived from an EMBL/GenBank/DDBJ whole genome shotgun (WGS) entry which is preliminary data.</text>
</comment>
<dbReference type="InterPro" id="IPR036101">
    <property type="entry name" value="CarD-like/TRCF_RID_sf"/>
</dbReference>
<dbReference type="EMBL" id="MASJ01000009">
    <property type="protein sequence ID" value="OCS86688.1"/>
    <property type="molecule type" value="Genomic_DNA"/>
</dbReference>
<organism evidence="2 3">
    <name type="scientific">Caryophanon tenue</name>
    <dbReference type="NCBI Taxonomy" id="33978"/>
    <lineage>
        <taxon>Bacteria</taxon>
        <taxon>Bacillati</taxon>
        <taxon>Bacillota</taxon>
        <taxon>Bacilli</taxon>
        <taxon>Bacillales</taxon>
        <taxon>Caryophanaceae</taxon>
        <taxon>Caryophanon</taxon>
    </lineage>
</organism>
<evidence type="ECO:0000313" key="3">
    <source>
        <dbReference type="Proteomes" id="UP000093199"/>
    </source>
</evidence>
<dbReference type="STRING" id="33978.A6M13_12805"/>
<dbReference type="SMART" id="SM01058">
    <property type="entry name" value="CarD_TRCF"/>
    <property type="match status" value="1"/>
</dbReference>
<dbReference type="InterPro" id="IPR052531">
    <property type="entry name" value="CarD-like_regulator"/>
</dbReference>
<evidence type="ECO:0000313" key="2">
    <source>
        <dbReference type="EMBL" id="OCS86688.1"/>
    </source>
</evidence>
<dbReference type="PANTHER" id="PTHR38447:SF1">
    <property type="entry name" value="RNA POLYMERASE-BINDING TRANSCRIPTION FACTOR CARD"/>
    <property type="match status" value="1"/>
</dbReference>
<proteinExistence type="predicted"/>
<dbReference type="Pfam" id="PF02559">
    <property type="entry name" value="CarD_TRCF_RID"/>
    <property type="match status" value="1"/>
</dbReference>
<dbReference type="Pfam" id="PF21095">
    <property type="entry name" value="CarD_C"/>
    <property type="match status" value="1"/>
</dbReference>
<dbReference type="AlphaFoldDB" id="A0A1C0YHL8"/>
<gene>
    <name evidence="2" type="ORF">A6M13_12805</name>
</gene>
<name>A0A1C0YHL8_9BACL</name>
<dbReference type="Gene3D" id="1.20.58.1290">
    <property type="entry name" value="CarD-like, C-terminal domain"/>
    <property type="match status" value="1"/>
</dbReference>
<keyword evidence="3" id="KW-1185">Reference proteome</keyword>
<dbReference type="InterPro" id="IPR003711">
    <property type="entry name" value="CarD-like/TRCF_RID"/>
</dbReference>
<dbReference type="SUPFAM" id="SSF141259">
    <property type="entry name" value="CarD-like"/>
    <property type="match status" value="1"/>
</dbReference>
<evidence type="ECO:0000259" key="1">
    <source>
        <dbReference type="SMART" id="SM01058"/>
    </source>
</evidence>
<feature type="domain" description="CarD-like/TRCF RNAP-interacting" evidence="1">
    <location>
        <begin position="1"/>
        <end position="100"/>
    </location>
</feature>
<dbReference type="Gene3D" id="2.40.10.170">
    <property type="match status" value="1"/>
</dbReference>
<dbReference type="InterPro" id="IPR042215">
    <property type="entry name" value="CarD-like_C"/>
</dbReference>
<dbReference type="Proteomes" id="UP000093199">
    <property type="component" value="Unassembled WGS sequence"/>
</dbReference>
<accession>A0A1C0YHL8</accession>
<dbReference type="InterPro" id="IPR048792">
    <property type="entry name" value="CarD_C"/>
</dbReference>
<dbReference type="GO" id="GO:0009303">
    <property type="term" value="P:rRNA transcription"/>
    <property type="evidence" value="ECO:0007669"/>
    <property type="project" value="TreeGrafter"/>
</dbReference>